<evidence type="ECO:0000313" key="5">
    <source>
        <dbReference type="RefSeq" id="XP_022990055.1"/>
    </source>
</evidence>
<dbReference type="GeneID" id="111487064"/>
<sequence>MIVQACQADLAIGLYAWAHYLLPIVSSRSCNPQSRVKATERFEAIYPTLKEVTLAGSPGSKALKQVSEKIFSFAAKAAGESVSELSGEATNVFIWCLTQNVDCYKQWDKIYEDNLAASVSVLKKLSDDAELGTSFEYGKPKIPW</sequence>
<dbReference type="AlphaFoldDB" id="A0A6J1JLW0"/>
<dbReference type="RefSeq" id="XP_022990055.1">
    <property type="nucleotide sequence ID" value="XM_023134287.1"/>
</dbReference>
<dbReference type="Proteomes" id="UP000504608">
    <property type="component" value="Unplaced"/>
</dbReference>
<dbReference type="PANTHER" id="PTHR13448">
    <property type="entry name" value="TRANSMEMBRANE PROTEIN 214"/>
    <property type="match status" value="1"/>
</dbReference>
<evidence type="ECO:0000313" key="7">
    <source>
        <dbReference type="RefSeq" id="XP_022990057.1"/>
    </source>
</evidence>
<proteinExistence type="predicted"/>
<dbReference type="RefSeq" id="XP_022990057.1">
    <property type="nucleotide sequence ID" value="XM_023134289.1"/>
</dbReference>
<evidence type="ECO:0000313" key="6">
    <source>
        <dbReference type="RefSeq" id="XP_022990056.1"/>
    </source>
</evidence>
<dbReference type="RefSeq" id="XP_022990053.1">
    <property type="nucleotide sequence ID" value="XM_023134285.1"/>
</dbReference>
<reference evidence="2 3" key="1">
    <citation type="submission" date="2025-04" db="UniProtKB">
        <authorList>
            <consortium name="RefSeq"/>
        </authorList>
    </citation>
    <scope>IDENTIFICATION</scope>
    <source>
        <tissue evidence="2 3">Young leaves</tissue>
    </source>
</reference>
<keyword evidence="1" id="KW-1185">Reference proteome</keyword>
<gene>
    <name evidence="2 3 4 5 6 7" type="primary">LOC111487064</name>
</gene>
<dbReference type="PANTHER" id="PTHR13448:SF14">
    <property type="entry name" value="F26K24.17 PROTEIN"/>
    <property type="match status" value="1"/>
</dbReference>
<dbReference type="RefSeq" id="XP_022990052.1">
    <property type="nucleotide sequence ID" value="XM_023134284.1"/>
</dbReference>
<accession>A0A6J1JLW0</accession>
<dbReference type="GO" id="GO:0005794">
    <property type="term" value="C:Golgi apparatus"/>
    <property type="evidence" value="ECO:0007669"/>
    <property type="project" value="TreeGrafter"/>
</dbReference>
<dbReference type="KEGG" id="cmax:111487064"/>
<evidence type="ECO:0000313" key="4">
    <source>
        <dbReference type="RefSeq" id="XP_022990053.1"/>
    </source>
</evidence>
<name>A0A6J1JLW0_CUCMA</name>
<dbReference type="GO" id="GO:0005783">
    <property type="term" value="C:endoplasmic reticulum"/>
    <property type="evidence" value="ECO:0007669"/>
    <property type="project" value="TreeGrafter"/>
</dbReference>
<evidence type="ECO:0000313" key="1">
    <source>
        <dbReference type="Proteomes" id="UP000504608"/>
    </source>
</evidence>
<dbReference type="RefSeq" id="XP_022990051.1">
    <property type="nucleotide sequence ID" value="XM_023134283.1"/>
</dbReference>
<evidence type="ECO:0000313" key="3">
    <source>
        <dbReference type="RefSeq" id="XP_022990052.1"/>
    </source>
</evidence>
<dbReference type="RefSeq" id="XP_022990056.1">
    <property type="nucleotide sequence ID" value="XM_023134288.1"/>
</dbReference>
<evidence type="ECO:0000313" key="2">
    <source>
        <dbReference type="RefSeq" id="XP_022990051.1"/>
    </source>
</evidence>
<protein>
    <submittedName>
        <fullName evidence="2 3">Uncharacterized protein LOC111487064 isoform X1</fullName>
    </submittedName>
    <submittedName>
        <fullName evidence="7">Uncharacterized protein LOC111487064 isoform X2</fullName>
    </submittedName>
</protein>
<organism evidence="1 6">
    <name type="scientific">Cucurbita maxima</name>
    <name type="common">Pumpkin</name>
    <name type="synonym">Winter squash</name>
    <dbReference type="NCBI Taxonomy" id="3661"/>
    <lineage>
        <taxon>Eukaryota</taxon>
        <taxon>Viridiplantae</taxon>
        <taxon>Streptophyta</taxon>
        <taxon>Embryophyta</taxon>
        <taxon>Tracheophyta</taxon>
        <taxon>Spermatophyta</taxon>
        <taxon>Magnoliopsida</taxon>
        <taxon>eudicotyledons</taxon>
        <taxon>Gunneridae</taxon>
        <taxon>Pentapetalae</taxon>
        <taxon>rosids</taxon>
        <taxon>fabids</taxon>
        <taxon>Cucurbitales</taxon>
        <taxon>Cucurbitaceae</taxon>
        <taxon>Cucurbiteae</taxon>
        <taxon>Cucurbita</taxon>
    </lineage>
</organism>
<dbReference type="InterPro" id="IPR019308">
    <property type="entry name" value="TMEM214"/>
</dbReference>
<dbReference type="OrthoDB" id="10022292at2759"/>